<dbReference type="RefSeq" id="WP_012256613.1">
    <property type="nucleotide sequence ID" value="NC_010175.1"/>
</dbReference>
<feature type="chain" id="PRO_5002746308" description="DUF3558 domain-containing protein" evidence="1">
    <location>
        <begin position="30"/>
        <end position="205"/>
    </location>
</feature>
<evidence type="ECO:0000313" key="2">
    <source>
        <dbReference type="EMBL" id="ABY33957.1"/>
    </source>
</evidence>
<dbReference type="Proteomes" id="UP000002008">
    <property type="component" value="Chromosome"/>
</dbReference>
<evidence type="ECO:0000313" key="3">
    <source>
        <dbReference type="Proteomes" id="UP000002008"/>
    </source>
</evidence>
<reference evidence="3" key="1">
    <citation type="journal article" date="2011" name="BMC Genomics">
        <title>Complete genome sequence of the filamentous anoxygenic phototrophic bacterium Chloroflexus aurantiacus.</title>
        <authorList>
            <person name="Tang K.H."/>
            <person name="Barry K."/>
            <person name="Chertkov O."/>
            <person name="Dalin E."/>
            <person name="Han C.S."/>
            <person name="Hauser L.J."/>
            <person name="Honchak B.M."/>
            <person name="Karbach L.E."/>
            <person name="Land M.L."/>
            <person name="Lapidus A."/>
            <person name="Larimer F.W."/>
            <person name="Mikhailova N."/>
            <person name="Pitluck S."/>
            <person name="Pierson B.K."/>
            <person name="Blankenship R.E."/>
        </authorList>
    </citation>
    <scope>NUCLEOTIDE SEQUENCE [LARGE SCALE GENOMIC DNA]</scope>
    <source>
        <strain evidence="3">ATCC 29366 / DSM 635 / J-10-fl</strain>
    </source>
</reference>
<dbReference type="PROSITE" id="PS51257">
    <property type="entry name" value="PROKAR_LIPOPROTEIN"/>
    <property type="match status" value="1"/>
</dbReference>
<dbReference type="KEGG" id="cau:Caur_0719"/>
<gene>
    <name evidence="2" type="ordered locus">Caur_0719</name>
</gene>
<proteinExistence type="predicted"/>
<dbReference type="InParanoid" id="A9WFL9"/>
<keyword evidence="3" id="KW-1185">Reference proteome</keyword>
<protein>
    <recommendedName>
        <fullName evidence="4">DUF3558 domain-containing protein</fullName>
    </recommendedName>
</protein>
<sequence>MRRGFALLSVLLTAFALILLGACGGGQSAAQTGPTPAAIPPEPTTAVTVGSVTDQPAASAALAIPCAELVPADELQRMIGVTPDSLMDTVMSGWTACNWFYTPPGASQQEAFTVQAYTGEETLVKWCMDTNPANRLAGVTVSSLSDYVQEGYTWVIPEGKLRAVQALQDGRYIFLRFPADTPTLSSESQIADYLTVLFRRLQEKG</sequence>
<keyword evidence="1" id="KW-0732">Signal</keyword>
<organism evidence="2 3">
    <name type="scientific">Chloroflexus aurantiacus (strain ATCC 29366 / DSM 635 / J-10-fl)</name>
    <dbReference type="NCBI Taxonomy" id="324602"/>
    <lineage>
        <taxon>Bacteria</taxon>
        <taxon>Bacillati</taxon>
        <taxon>Chloroflexota</taxon>
        <taxon>Chloroflexia</taxon>
        <taxon>Chloroflexales</taxon>
        <taxon>Chloroflexineae</taxon>
        <taxon>Chloroflexaceae</taxon>
        <taxon>Chloroflexus</taxon>
    </lineage>
</organism>
<dbReference type="eggNOG" id="ENOG5030T79">
    <property type="taxonomic scope" value="Bacteria"/>
</dbReference>
<accession>A9WFL9</accession>
<name>A9WFL9_CHLAA</name>
<evidence type="ECO:0008006" key="4">
    <source>
        <dbReference type="Google" id="ProtNLM"/>
    </source>
</evidence>
<dbReference type="EMBL" id="CP000909">
    <property type="protein sequence ID" value="ABY33957.1"/>
    <property type="molecule type" value="Genomic_DNA"/>
</dbReference>
<dbReference type="PATRIC" id="fig|324602.8.peg.821"/>
<dbReference type="HOGENOM" id="CLU_1335562_0_0_0"/>
<evidence type="ECO:0000256" key="1">
    <source>
        <dbReference type="SAM" id="SignalP"/>
    </source>
</evidence>
<dbReference type="EnsemblBacteria" id="ABY33957">
    <property type="protein sequence ID" value="ABY33957"/>
    <property type="gene ID" value="Caur_0719"/>
</dbReference>
<dbReference type="AlphaFoldDB" id="A9WFL9"/>
<feature type="signal peptide" evidence="1">
    <location>
        <begin position="1"/>
        <end position="29"/>
    </location>
</feature>